<proteinExistence type="predicted"/>
<reference evidence="2 3" key="1">
    <citation type="submission" date="2016-03" db="EMBL/GenBank/DDBJ databases">
        <title>Cyphomyrmex costatus WGS genome.</title>
        <authorList>
            <person name="Nygaard S."/>
            <person name="Hu H."/>
            <person name="Boomsma J."/>
            <person name="Zhang G."/>
        </authorList>
    </citation>
    <scope>NUCLEOTIDE SEQUENCE [LARGE SCALE GENOMIC DNA]</scope>
    <source>
        <strain evidence="2">MS0001</strain>
        <tissue evidence="2">Whole body</tissue>
    </source>
</reference>
<sequence>NLWERWNKEYISELQQKTKWRVPFPPLAINTLVLLKEDHLPPAKWRLGRVMEVHPGSDGVPRVASVRTSTGIVRRVFSKLCPLLRDEIDAHI</sequence>
<dbReference type="AlphaFoldDB" id="A0A151I671"/>
<evidence type="ECO:0000313" key="3">
    <source>
        <dbReference type="Proteomes" id="UP000078542"/>
    </source>
</evidence>
<dbReference type="STRING" id="456900.A0A151I671"/>
<gene>
    <name evidence="2" type="ORF">ALC62_15980</name>
</gene>
<name>A0A151I671_9HYME</name>
<dbReference type="PANTHER" id="PTHR47331">
    <property type="entry name" value="PHD-TYPE DOMAIN-CONTAINING PROTEIN"/>
    <property type="match status" value="1"/>
</dbReference>
<dbReference type="PANTHER" id="PTHR47331:SF1">
    <property type="entry name" value="GAG-LIKE PROTEIN"/>
    <property type="match status" value="1"/>
</dbReference>
<keyword evidence="3" id="KW-1185">Reference proteome</keyword>
<dbReference type="InterPro" id="IPR040676">
    <property type="entry name" value="DUF5641"/>
</dbReference>
<accession>A0A151I671</accession>
<dbReference type="Proteomes" id="UP000078542">
    <property type="component" value="Unassembled WGS sequence"/>
</dbReference>
<protein>
    <recommendedName>
        <fullName evidence="1">DUF5641 domain-containing protein</fullName>
    </recommendedName>
</protein>
<dbReference type="Pfam" id="PF18701">
    <property type="entry name" value="DUF5641"/>
    <property type="match status" value="1"/>
</dbReference>
<evidence type="ECO:0000313" key="2">
    <source>
        <dbReference type="EMBL" id="KYM93418.1"/>
    </source>
</evidence>
<feature type="non-terminal residue" evidence="2">
    <location>
        <position position="1"/>
    </location>
</feature>
<organism evidence="2 3">
    <name type="scientific">Cyphomyrmex costatus</name>
    <dbReference type="NCBI Taxonomy" id="456900"/>
    <lineage>
        <taxon>Eukaryota</taxon>
        <taxon>Metazoa</taxon>
        <taxon>Ecdysozoa</taxon>
        <taxon>Arthropoda</taxon>
        <taxon>Hexapoda</taxon>
        <taxon>Insecta</taxon>
        <taxon>Pterygota</taxon>
        <taxon>Neoptera</taxon>
        <taxon>Endopterygota</taxon>
        <taxon>Hymenoptera</taxon>
        <taxon>Apocrita</taxon>
        <taxon>Aculeata</taxon>
        <taxon>Formicoidea</taxon>
        <taxon>Formicidae</taxon>
        <taxon>Myrmicinae</taxon>
        <taxon>Cyphomyrmex</taxon>
    </lineage>
</organism>
<feature type="domain" description="DUF5641" evidence="1">
    <location>
        <begin position="2"/>
        <end position="83"/>
    </location>
</feature>
<evidence type="ECO:0000259" key="1">
    <source>
        <dbReference type="Pfam" id="PF18701"/>
    </source>
</evidence>
<dbReference type="EMBL" id="KQ978502">
    <property type="protein sequence ID" value="KYM93418.1"/>
    <property type="molecule type" value="Genomic_DNA"/>
</dbReference>